<sequence>MKQAIVVPAYNESKTVAKILRSLQNLNGFDIIVVDDGSTDGTAEEVRKFANVILLSLATNLGAWKAMQTGIRYCYINGYERVITFDADGQHLPDAIEPMIEYQNIQGCDVVIGSCTQRGSIARHIAWRLFRVLSGIKVFDITSGLRVYNRAAISVLSTREATMLEYQDVGVLLMLKSFGLKFSELQVTMNPREDGISRIFHSWWAVAYYMAHTSLLCISKAKKSNELQYQSSLSQTD</sequence>
<proteinExistence type="predicted"/>
<keyword evidence="2" id="KW-0808">Transferase</keyword>
<keyword evidence="3" id="KW-1185">Reference proteome</keyword>
<dbReference type="Pfam" id="PF00535">
    <property type="entry name" value="Glycos_transf_2"/>
    <property type="match status" value="1"/>
</dbReference>
<dbReference type="Gene3D" id="3.90.550.10">
    <property type="entry name" value="Spore Coat Polysaccharide Biosynthesis Protein SpsA, Chain A"/>
    <property type="match status" value="1"/>
</dbReference>
<dbReference type="GO" id="GO:0016740">
    <property type="term" value="F:transferase activity"/>
    <property type="evidence" value="ECO:0007669"/>
    <property type="project" value="UniProtKB-KW"/>
</dbReference>
<evidence type="ECO:0000313" key="3">
    <source>
        <dbReference type="Proteomes" id="UP000502608"/>
    </source>
</evidence>
<protein>
    <submittedName>
        <fullName evidence="2">Glycosyltransferase family 2 protein</fullName>
    </submittedName>
</protein>
<dbReference type="AlphaFoldDB" id="A0A6G9QQ68"/>
<evidence type="ECO:0000313" key="2">
    <source>
        <dbReference type="EMBL" id="QIR16215.1"/>
    </source>
</evidence>
<organism evidence="2 3">
    <name type="scientific">Shewanella aestuarii</name>
    <dbReference type="NCBI Taxonomy" id="1028752"/>
    <lineage>
        <taxon>Bacteria</taxon>
        <taxon>Pseudomonadati</taxon>
        <taxon>Pseudomonadota</taxon>
        <taxon>Gammaproteobacteria</taxon>
        <taxon>Alteromonadales</taxon>
        <taxon>Shewanellaceae</taxon>
        <taxon>Shewanella</taxon>
    </lineage>
</organism>
<dbReference type="Proteomes" id="UP000502608">
    <property type="component" value="Chromosome"/>
</dbReference>
<dbReference type="InterPro" id="IPR029044">
    <property type="entry name" value="Nucleotide-diphossugar_trans"/>
</dbReference>
<dbReference type="KEGG" id="saes:HBH39_12115"/>
<accession>A0A6G9QQ68</accession>
<feature type="domain" description="Glycosyltransferase 2-like" evidence="1">
    <location>
        <begin position="5"/>
        <end position="130"/>
    </location>
</feature>
<gene>
    <name evidence="2" type="ORF">HBH39_12115</name>
</gene>
<dbReference type="PANTHER" id="PTHR48090">
    <property type="entry name" value="UNDECAPRENYL-PHOSPHATE 4-DEOXY-4-FORMAMIDO-L-ARABINOSE TRANSFERASE-RELATED"/>
    <property type="match status" value="1"/>
</dbReference>
<evidence type="ECO:0000259" key="1">
    <source>
        <dbReference type="Pfam" id="PF00535"/>
    </source>
</evidence>
<name>A0A6G9QQ68_9GAMM</name>
<dbReference type="InterPro" id="IPR001173">
    <property type="entry name" value="Glyco_trans_2-like"/>
</dbReference>
<dbReference type="SUPFAM" id="SSF53448">
    <property type="entry name" value="Nucleotide-diphospho-sugar transferases"/>
    <property type="match status" value="1"/>
</dbReference>
<reference evidence="2 3" key="1">
    <citation type="submission" date="2020-03" db="EMBL/GenBank/DDBJ databases">
        <title>Complete genome sequence of Shewanella sp.</title>
        <authorList>
            <person name="Kim Y.-S."/>
            <person name="Kim S.-J."/>
            <person name="Jung H.-K."/>
            <person name="Kim K.-H."/>
        </authorList>
    </citation>
    <scope>NUCLEOTIDE SEQUENCE [LARGE SCALE GENOMIC DNA]</scope>
    <source>
        <strain evidence="2 3">PN3F2</strain>
    </source>
</reference>
<dbReference type="EMBL" id="CP050313">
    <property type="protein sequence ID" value="QIR16215.1"/>
    <property type="molecule type" value="Genomic_DNA"/>
</dbReference>
<dbReference type="CDD" id="cd04179">
    <property type="entry name" value="DPM_DPG-synthase_like"/>
    <property type="match status" value="1"/>
</dbReference>
<dbReference type="InterPro" id="IPR050256">
    <property type="entry name" value="Glycosyltransferase_2"/>
</dbReference>
<dbReference type="PANTHER" id="PTHR48090:SF7">
    <property type="entry name" value="RFBJ PROTEIN"/>
    <property type="match status" value="1"/>
</dbReference>